<protein>
    <submittedName>
        <fullName evidence="5">MutS-like protein</fullName>
    </submittedName>
</protein>
<dbReference type="RefSeq" id="WP_132116332.1">
    <property type="nucleotide sequence ID" value="NZ_SLWS01000003.1"/>
</dbReference>
<dbReference type="Proteomes" id="UP000295680">
    <property type="component" value="Unassembled WGS sequence"/>
</dbReference>
<keyword evidence="1" id="KW-0547">Nucleotide-binding</keyword>
<keyword evidence="2" id="KW-0067">ATP-binding</keyword>
<evidence type="ECO:0000313" key="5">
    <source>
        <dbReference type="EMBL" id="TCO60964.1"/>
    </source>
</evidence>
<keyword evidence="3" id="KW-0238">DNA-binding</keyword>
<keyword evidence="6" id="KW-1185">Reference proteome</keyword>
<sequence>MGIRSVLFGVSGPPVDLDTAAEPDHFRDLNLDHVVTAIVRANPDCRLAPYFHHPVRDADLVRFRQDVFRDLDDRDVLTVVERFAASMRTTRRRVELVARVTHPPQRDRWFLDIALAHLDMLTAFADGLDAVPIRSDGLRAVRDDVREHTRSPGFRSLRDRAERLRDRLAAVRYDMLLRDDKITVARHEAPDDVDFTARVLATFDRFRRRTPYDYRKDAVAAEVATMSTVEANVLDLVVRLHPDLFAELAAFHAEQRDLVPADVVRLDREVRFYLGYLAYLRPLRDAGVATCLPEVSETRGFVAHEVVDVALAAMVLAGGVRPVANDVRLTGAERILVVSGPNQGGKTTLSRTVGQLHYLAALGCPVPGREVRVFLADRIFTHYERKESIDTGAGKLAEELHRMAAILRRATPDSVIILNEIFTSTTVQDARMLSETVLETITELGALCVWVTFIDELSRHNDTTVSMVSTVTDDNATRTYKLVRAPADGRAYAHAIARKHGLTYEQLTARVAR</sequence>
<dbReference type="AlphaFoldDB" id="A0A4R2JNQ0"/>
<accession>A0A4R2JNQ0</accession>
<dbReference type="GO" id="GO:0140664">
    <property type="term" value="F:ATP-dependent DNA damage sensor activity"/>
    <property type="evidence" value="ECO:0007669"/>
    <property type="project" value="InterPro"/>
</dbReference>
<dbReference type="PANTHER" id="PTHR11361:SF34">
    <property type="entry name" value="DNA MISMATCH REPAIR PROTEIN MSH1, MITOCHONDRIAL"/>
    <property type="match status" value="1"/>
</dbReference>
<evidence type="ECO:0000313" key="6">
    <source>
        <dbReference type="Proteomes" id="UP000295680"/>
    </source>
</evidence>
<dbReference type="Gene3D" id="3.40.50.300">
    <property type="entry name" value="P-loop containing nucleotide triphosphate hydrolases"/>
    <property type="match status" value="1"/>
</dbReference>
<organism evidence="5 6">
    <name type="scientific">Actinocrispum wychmicini</name>
    <dbReference type="NCBI Taxonomy" id="1213861"/>
    <lineage>
        <taxon>Bacteria</taxon>
        <taxon>Bacillati</taxon>
        <taxon>Actinomycetota</taxon>
        <taxon>Actinomycetes</taxon>
        <taxon>Pseudonocardiales</taxon>
        <taxon>Pseudonocardiaceae</taxon>
        <taxon>Actinocrispum</taxon>
    </lineage>
</organism>
<dbReference type="SUPFAM" id="SSF52540">
    <property type="entry name" value="P-loop containing nucleoside triphosphate hydrolases"/>
    <property type="match status" value="1"/>
</dbReference>
<evidence type="ECO:0000256" key="3">
    <source>
        <dbReference type="ARBA" id="ARBA00023125"/>
    </source>
</evidence>
<dbReference type="PANTHER" id="PTHR11361">
    <property type="entry name" value="DNA MISMATCH REPAIR PROTEIN MUTS FAMILY MEMBER"/>
    <property type="match status" value="1"/>
</dbReference>
<evidence type="ECO:0000256" key="1">
    <source>
        <dbReference type="ARBA" id="ARBA00022741"/>
    </source>
</evidence>
<dbReference type="GO" id="GO:0006298">
    <property type="term" value="P:mismatch repair"/>
    <property type="evidence" value="ECO:0007669"/>
    <property type="project" value="InterPro"/>
</dbReference>
<reference evidence="5 6" key="1">
    <citation type="submission" date="2019-03" db="EMBL/GenBank/DDBJ databases">
        <title>Genomic Encyclopedia of Type Strains, Phase IV (KMG-IV): sequencing the most valuable type-strain genomes for metagenomic binning, comparative biology and taxonomic classification.</title>
        <authorList>
            <person name="Goeker M."/>
        </authorList>
    </citation>
    <scope>NUCLEOTIDE SEQUENCE [LARGE SCALE GENOMIC DNA]</scope>
    <source>
        <strain evidence="5 6">DSM 45934</strain>
    </source>
</reference>
<dbReference type="InterPro" id="IPR027417">
    <property type="entry name" value="P-loop_NTPase"/>
</dbReference>
<name>A0A4R2JNQ0_9PSEU</name>
<feature type="domain" description="DNA mismatch repair proteins mutS family" evidence="4">
    <location>
        <begin position="333"/>
        <end position="513"/>
    </location>
</feature>
<dbReference type="OrthoDB" id="9808166at2"/>
<dbReference type="SMART" id="SM00534">
    <property type="entry name" value="MUTSac"/>
    <property type="match status" value="1"/>
</dbReference>
<gene>
    <name evidence="5" type="ORF">EV192_103546</name>
</gene>
<comment type="caution">
    <text evidence="5">The sequence shown here is derived from an EMBL/GenBank/DDBJ whole genome shotgun (WGS) entry which is preliminary data.</text>
</comment>
<dbReference type="GO" id="GO:0005524">
    <property type="term" value="F:ATP binding"/>
    <property type="evidence" value="ECO:0007669"/>
    <property type="project" value="UniProtKB-KW"/>
</dbReference>
<evidence type="ECO:0000259" key="4">
    <source>
        <dbReference type="SMART" id="SM00534"/>
    </source>
</evidence>
<dbReference type="GO" id="GO:0030983">
    <property type="term" value="F:mismatched DNA binding"/>
    <property type="evidence" value="ECO:0007669"/>
    <property type="project" value="InterPro"/>
</dbReference>
<dbReference type="Pfam" id="PF00488">
    <property type="entry name" value="MutS_V"/>
    <property type="match status" value="1"/>
</dbReference>
<dbReference type="InterPro" id="IPR000432">
    <property type="entry name" value="DNA_mismatch_repair_MutS_C"/>
</dbReference>
<evidence type="ECO:0000256" key="2">
    <source>
        <dbReference type="ARBA" id="ARBA00022840"/>
    </source>
</evidence>
<dbReference type="GO" id="GO:0005829">
    <property type="term" value="C:cytosol"/>
    <property type="evidence" value="ECO:0007669"/>
    <property type="project" value="TreeGrafter"/>
</dbReference>
<proteinExistence type="predicted"/>
<dbReference type="InterPro" id="IPR045076">
    <property type="entry name" value="MutS"/>
</dbReference>
<dbReference type="EMBL" id="SLWS01000003">
    <property type="protein sequence ID" value="TCO60964.1"/>
    <property type="molecule type" value="Genomic_DNA"/>
</dbReference>